<name>A0A4R2B5T9_9HYPH</name>
<dbReference type="Gene3D" id="3.10.450.50">
    <property type="match status" value="1"/>
</dbReference>
<dbReference type="Pfam" id="PF14534">
    <property type="entry name" value="DUF4440"/>
    <property type="match status" value="1"/>
</dbReference>
<dbReference type="GO" id="GO:0016853">
    <property type="term" value="F:isomerase activity"/>
    <property type="evidence" value="ECO:0007669"/>
    <property type="project" value="UniProtKB-KW"/>
</dbReference>
<dbReference type="AlphaFoldDB" id="A0A4R2B5T9"/>
<organism evidence="2 3">
    <name type="scientific">Sinorhizobium americanum</name>
    <dbReference type="NCBI Taxonomy" id="194963"/>
    <lineage>
        <taxon>Bacteria</taxon>
        <taxon>Pseudomonadati</taxon>
        <taxon>Pseudomonadota</taxon>
        <taxon>Alphaproteobacteria</taxon>
        <taxon>Hyphomicrobiales</taxon>
        <taxon>Rhizobiaceae</taxon>
        <taxon>Sinorhizobium/Ensifer group</taxon>
        <taxon>Sinorhizobium</taxon>
    </lineage>
</organism>
<dbReference type="EMBL" id="SLVU01000025">
    <property type="protein sequence ID" value="TCN22127.1"/>
    <property type="molecule type" value="Genomic_DNA"/>
</dbReference>
<keyword evidence="2" id="KW-0413">Isomerase</keyword>
<dbReference type="InterPro" id="IPR032710">
    <property type="entry name" value="NTF2-like_dom_sf"/>
</dbReference>
<dbReference type="RefSeq" id="WP_132080197.1">
    <property type="nucleotide sequence ID" value="NZ_SLVU01000025.1"/>
</dbReference>
<dbReference type="Proteomes" id="UP000295043">
    <property type="component" value="Unassembled WGS sequence"/>
</dbReference>
<protein>
    <submittedName>
        <fullName evidence="2">Ketosteroid isomerase-like protein</fullName>
    </submittedName>
</protein>
<feature type="domain" description="DUF4440" evidence="1">
    <location>
        <begin position="9"/>
        <end position="123"/>
    </location>
</feature>
<comment type="caution">
    <text evidence="2">The sequence shown here is derived from an EMBL/GenBank/DDBJ whole genome shotgun (WGS) entry which is preliminary data.</text>
</comment>
<dbReference type="InterPro" id="IPR027843">
    <property type="entry name" value="DUF4440"/>
</dbReference>
<reference evidence="2 3" key="1">
    <citation type="submission" date="2019-03" db="EMBL/GenBank/DDBJ databases">
        <title>Genomic Encyclopedia of Type Strains, Phase IV (KMG-V): Genome sequencing to study the core and pangenomes of soil and plant-associated prokaryotes.</title>
        <authorList>
            <person name="Whitman W."/>
        </authorList>
    </citation>
    <scope>NUCLEOTIDE SEQUENCE [LARGE SCALE GENOMIC DNA]</scope>
    <source>
        <strain evidence="2 3">23C40</strain>
    </source>
</reference>
<proteinExistence type="predicted"/>
<accession>A0A4R2B5T9</accession>
<evidence type="ECO:0000313" key="3">
    <source>
        <dbReference type="Proteomes" id="UP000295043"/>
    </source>
</evidence>
<evidence type="ECO:0000313" key="2">
    <source>
        <dbReference type="EMBL" id="TCN22127.1"/>
    </source>
</evidence>
<gene>
    <name evidence="2" type="ORF">EV184_12551</name>
</gene>
<dbReference type="SUPFAM" id="SSF54427">
    <property type="entry name" value="NTF2-like"/>
    <property type="match status" value="1"/>
</dbReference>
<evidence type="ECO:0000259" key="1">
    <source>
        <dbReference type="Pfam" id="PF14534"/>
    </source>
</evidence>
<sequence>MLEPELEKIVEQDHRALDAFVKGDPEPLKELYSRRDDVIIANPFGPPAKGWELAAATMERAATNYRDGEVTGVERISEYAASDLGYIIEVERFRAKIGGGDKLVPIALRVTTIFRREEGAWKIVLRHADPITSARPATSIVGAELP</sequence>